<reference evidence="8" key="1">
    <citation type="journal article" date="2019" name="Int. J. Syst. Evol. Microbiol.">
        <title>The Global Catalogue of Microorganisms (GCM) 10K type strain sequencing project: providing services to taxonomists for standard genome sequencing and annotation.</title>
        <authorList>
            <consortium name="The Broad Institute Genomics Platform"/>
            <consortium name="The Broad Institute Genome Sequencing Center for Infectious Disease"/>
            <person name="Wu L."/>
            <person name="Ma J."/>
        </authorList>
    </citation>
    <scope>NUCLEOTIDE SEQUENCE [LARGE SCALE GENOMIC DNA]</scope>
    <source>
        <strain evidence="8">LMG 29894</strain>
    </source>
</reference>
<evidence type="ECO:0000256" key="6">
    <source>
        <dbReference type="ARBA" id="ARBA00040494"/>
    </source>
</evidence>
<comment type="similarity">
    <text evidence="5">Belongs to the SctL stator family.</text>
</comment>
<dbReference type="Pfam" id="PF06635">
    <property type="entry name" value="T3SS_SCTL"/>
    <property type="match status" value="1"/>
</dbReference>
<dbReference type="InterPro" id="IPR010586">
    <property type="entry name" value="T3SS_stator_protein"/>
</dbReference>
<proteinExistence type="inferred from homology"/>
<dbReference type="InterPro" id="IPR051472">
    <property type="entry name" value="T3SS_Stator/FliH"/>
</dbReference>
<comment type="subcellular location">
    <subcellularLocation>
        <location evidence="1">Cytoplasm</location>
    </subcellularLocation>
</comment>
<dbReference type="NCBIfam" id="TIGR02499">
    <property type="entry name" value="HrpE_YscL_not"/>
    <property type="match status" value="1"/>
</dbReference>
<dbReference type="Proteomes" id="UP001595791">
    <property type="component" value="Unassembled WGS sequence"/>
</dbReference>
<dbReference type="EMBL" id="JBHSBU010000001">
    <property type="protein sequence ID" value="MFC4160048.1"/>
    <property type="molecule type" value="Genomic_DNA"/>
</dbReference>
<dbReference type="RefSeq" id="WP_378164455.1">
    <property type="nucleotide sequence ID" value="NZ_JBHSBU010000001.1"/>
</dbReference>
<comment type="caution">
    <text evidence="7">The sequence shown here is derived from an EMBL/GenBank/DDBJ whole genome shotgun (WGS) entry which is preliminary data.</text>
</comment>
<evidence type="ECO:0000313" key="8">
    <source>
        <dbReference type="Proteomes" id="UP001595791"/>
    </source>
</evidence>
<name>A0ABV8MPC3_9NEIS</name>
<evidence type="ECO:0000313" key="7">
    <source>
        <dbReference type="EMBL" id="MFC4160048.1"/>
    </source>
</evidence>
<keyword evidence="2" id="KW-0813">Transport</keyword>
<dbReference type="PANTHER" id="PTHR34982:SF4">
    <property type="entry name" value="TYPE 3 SECRETION SYSTEM STATOR PROTEIN"/>
    <property type="match status" value="1"/>
</dbReference>
<sequence>MVFIVRQKHGLGRLDPGRKIVKAADYQAWRDSQGLLAAARDEAATIVAGAQAGYDAECRRGYEDGLEEAKLETAERMIETVGRTVDYFAKVENRMIELVMEAIRKIVADFDDRERVRVVVRNALSVVRNQKQVTLRIAPDQVETVKAALNELLAEYPGLGYLDIVADPRLAADACILESEIGLVEASVSGQIDAIEKAFARILGSRT</sequence>
<keyword evidence="4" id="KW-0653">Protein transport</keyword>
<accession>A0ABV8MPC3</accession>
<protein>
    <recommendedName>
        <fullName evidence="6">Type 3 secretion system stator protein</fullName>
    </recommendedName>
</protein>
<gene>
    <name evidence="7" type="ORF">ACFOW7_11885</name>
</gene>
<organism evidence="7 8">
    <name type="scientific">Chitinimonas lacunae</name>
    <dbReference type="NCBI Taxonomy" id="1963018"/>
    <lineage>
        <taxon>Bacteria</taxon>
        <taxon>Pseudomonadati</taxon>
        <taxon>Pseudomonadota</taxon>
        <taxon>Betaproteobacteria</taxon>
        <taxon>Neisseriales</taxon>
        <taxon>Chitinibacteraceae</taxon>
        <taxon>Chitinimonas</taxon>
    </lineage>
</organism>
<dbReference type="InterPro" id="IPR012842">
    <property type="entry name" value="T3SS_SctL/SctL2"/>
</dbReference>
<keyword evidence="8" id="KW-1185">Reference proteome</keyword>
<evidence type="ECO:0000256" key="5">
    <source>
        <dbReference type="ARBA" id="ARBA00024335"/>
    </source>
</evidence>
<dbReference type="PANTHER" id="PTHR34982">
    <property type="entry name" value="YOP PROTEINS TRANSLOCATION PROTEIN L"/>
    <property type="match status" value="1"/>
</dbReference>
<evidence type="ECO:0000256" key="3">
    <source>
        <dbReference type="ARBA" id="ARBA00022490"/>
    </source>
</evidence>
<evidence type="ECO:0000256" key="1">
    <source>
        <dbReference type="ARBA" id="ARBA00004496"/>
    </source>
</evidence>
<evidence type="ECO:0000256" key="4">
    <source>
        <dbReference type="ARBA" id="ARBA00022927"/>
    </source>
</evidence>
<evidence type="ECO:0000256" key="2">
    <source>
        <dbReference type="ARBA" id="ARBA00022448"/>
    </source>
</evidence>
<keyword evidence="3" id="KW-0963">Cytoplasm</keyword>
<dbReference type="NCBIfam" id="NF005392">
    <property type="entry name" value="PRK06937.1"/>
    <property type="match status" value="1"/>
</dbReference>